<accession>A0A841HYX1</accession>
<reference evidence="1 2" key="1">
    <citation type="submission" date="2020-08" db="EMBL/GenBank/DDBJ databases">
        <title>Genomic Encyclopedia of Type Strains, Phase IV (KMG-IV): sequencing the most valuable type-strain genomes for metagenomic binning, comparative biology and taxonomic classification.</title>
        <authorList>
            <person name="Goeker M."/>
        </authorList>
    </citation>
    <scope>NUCLEOTIDE SEQUENCE [LARGE SCALE GENOMIC DNA]</scope>
    <source>
        <strain evidence="1 2">DSM 21458</strain>
    </source>
</reference>
<proteinExistence type="predicted"/>
<dbReference type="Proteomes" id="UP000569951">
    <property type="component" value="Unassembled WGS sequence"/>
</dbReference>
<sequence>MNAPTHAERYAEHLEALGYQPRVDSDGDVVFEVEGGHYLLLIDAADPDYFNLVYPNFWRLEDAAERRCALRAASRTCAHVKVAKVYLSRRGDDVNAATEMYLSSPVDFPQVFERALSAVRAAVYHFARVMRELEAAGDASQVRP</sequence>
<keyword evidence="2" id="KW-1185">Reference proteome</keyword>
<name>A0A841HYX1_9DEIO</name>
<evidence type="ECO:0008006" key="3">
    <source>
        <dbReference type="Google" id="ProtNLM"/>
    </source>
</evidence>
<organism evidence="1 2">
    <name type="scientific">Deinobacterium chartae</name>
    <dbReference type="NCBI Taxonomy" id="521158"/>
    <lineage>
        <taxon>Bacteria</taxon>
        <taxon>Thermotogati</taxon>
        <taxon>Deinococcota</taxon>
        <taxon>Deinococci</taxon>
        <taxon>Deinococcales</taxon>
        <taxon>Deinococcaceae</taxon>
        <taxon>Deinobacterium</taxon>
    </lineage>
</organism>
<dbReference type="RefSeq" id="WP_183984219.1">
    <property type="nucleotide sequence ID" value="NZ_JACHHG010000002.1"/>
</dbReference>
<protein>
    <recommendedName>
        <fullName evidence="3">Sensory transduction regulator</fullName>
    </recommendedName>
</protein>
<comment type="caution">
    <text evidence="1">The sequence shown here is derived from an EMBL/GenBank/DDBJ whole genome shotgun (WGS) entry which is preliminary data.</text>
</comment>
<evidence type="ECO:0000313" key="1">
    <source>
        <dbReference type="EMBL" id="MBB6097102.1"/>
    </source>
</evidence>
<dbReference type="EMBL" id="JACHHG010000002">
    <property type="protein sequence ID" value="MBB6097102.1"/>
    <property type="molecule type" value="Genomic_DNA"/>
</dbReference>
<gene>
    <name evidence="1" type="ORF">HNR42_000516</name>
</gene>
<dbReference type="AlphaFoldDB" id="A0A841HYX1"/>
<evidence type="ECO:0000313" key="2">
    <source>
        <dbReference type="Proteomes" id="UP000569951"/>
    </source>
</evidence>